<evidence type="ECO:0000313" key="2">
    <source>
        <dbReference type="EMBL" id="KAH7061422.1"/>
    </source>
</evidence>
<sequence>MAMPSRGFWGPASPEPGSFLYLHALALRVLARGPTCFLLPSPWDLAYPAKVRWRRVLINRPSGRIQLPIILRIRSRRALKMRLAVSRSKADFLRSLSLTNDDPTHRHVYITMKQREAVDGRTRLCGDRQNLVAQCRDDFTIQPPYSSSQIMETSMHREVLHIFSLASTVTKPYYLLGQFMDGGNEDNWVIRWMLWNIFRYGMNRRRNPNSDPEELLHSPERSPPFVASSPTGNTFASPRREVPYDPVRDT</sequence>
<feature type="region of interest" description="Disordered" evidence="1">
    <location>
        <begin position="209"/>
        <end position="250"/>
    </location>
</feature>
<proteinExistence type="predicted"/>
<reference evidence="2 3" key="1">
    <citation type="journal article" date="2021" name="Nat. Commun.">
        <title>Genetic determinants of endophytism in the Arabidopsis root mycobiome.</title>
        <authorList>
            <person name="Mesny F."/>
            <person name="Miyauchi S."/>
            <person name="Thiergart T."/>
            <person name="Pickel B."/>
            <person name="Atanasova L."/>
            <person name="Karlsson M."/>
            <person name="Huettel B."/>
            <person name="Barry K.W."/>
            <person name="Haridas S."/>
            <person name="Chen C."/>
            <person name="Bauer D."/>
            <person name="Andreopoulos W."/>
            <person name="Pangilinan J."/>
            <person name="LaButti K."/>
            <person name="Riley R."/>
            <person name="Lipzen A."/>
            <person name="Clum A."/>
            <person name="Drula E."/>
            <person name="Henrissat B."/>
            <person name="Kohler A."/>
            <person name="Grigoriev I.V."/>
            <person name="Martin F.M."/>
            <person name="Hacquard S."/>
        </authorList>
    </citation>
    <scope>NUCLEOTIDE SEQUENCE [LARGE SCALE GENOMIC DNA]</scope>
    <source>
        <strain evidence="2 3">MPI-SDFR-AT-0080</strain>
    </source>
</reference>
<protein>
    <submittedName>
        <fullName evidence="2">Uncharacterized protein</fullName>
    </submittedName>
</protein>
<comment type="caution">
    <text evidence="2">The sequence shown here is derived from an EMBL/GenBank/DDBJ whole genome shotgun (WGS) entry which is preliminary data.</text>
</comment>
<keyword evidence="3" id="KW-1185">Reference proteome</keyword>
<gene>
    <name evidence="2" type="ORF">B0J12DRAFT_293255</name>
</gene>
<organism evidence="2 3">
    <name type="scientific">Macrophomina phaseolina</name>
    <dbReference type="NCBI Taxonomy" id="35725"/>
    <lineage>
        <taxon>Eukaryota</taxon>
        <taxon>Fungi</taxon>
        <taxon>Dikarya</taxon>
        <taxon>Ascomycota</taxon>
        <taxon>Pezizomycotina</taxon>
        <taxon>Dothideomycetes</taxon>
        <taxon>Dothideomycetes incertae sedis</taxon>
        <taxon>Botryosphaeriales</taxon>
        <taxon>Botryosphaeriaceae</taxon>
        <taxon>Macrophomina</taxon>
    </lineage>
</organism>
<dbReference type="EMBL" id="JAGTJR010000004">
    <property type="protein sequence ID" value="KAH7061422.1"/>
    <property type="molecule type" value="Genomic_DNA"/>
</dbReference>
<evidence type="ECO:0000313" key="3">
    <source>
        <dbReference type="Proteomes" id="UP000774617"/>
    </source>
</evidence>
<name>A0ABQ8GNT8_9PEZI</name>
<evidence type="ECO:0000256" key="1">
    <source>
        <dbReference type="SAM" id="MobiDB-lite"/>
    </source>
</evidence>
<dbReference type="Proteomes" id="UP000774617">
    <property type="component" value="Unassembled WGS sequence"/>
</dbReference>
<feature type="compositionally biased region" description="Basic and acidic residues" evidence="1">
    <location>
        <begin position="238"/>
        <end position="250"/>
    </location>
</feature>
<accession>A0ABQ8GNT8</accession>